<evidence type="ECO:0000313" key="2">
    <source>
        <dbReference type="Proteomes" id="UP000805193"/>
    </source>
</evidence>
<evidence type="ECO:0000313" key="1">
    <source>
        <dbReference type="EMBL" id="KAG0433738.1"/>
    </source>
</evidence>
<sequence length="133" mass="13653">MRAVFGCCALFFGGALAGTDMLLLAEVLAAQLVLVVLALLEFAPKLPPLCPLKSGASKLAPAAATSCGSSPTFIASGGDMTPPVVKPEVWRETPPTMTKTTAVLVTLVCLASSLVASCRLQKLPTSMLSALLH</sequence>
<comment type="caution">
    <text evidence="1">The sequence shown here is derived from an EMBL/GenBank/DDBJ whole genome shotgun (WGS) entry which is preliminary data.</text>
</comment>
<name>A0AC60QHL6_IXOPE</name>
<accession>A0AC60QHL6</accession>
<reference evidence="1 2" key="1">
    <citation type="journal article" date="2020" name="Cell">
        <title>Large-Scale Comparative Analyses of Tick Genomes Elucidate Their Genetic Diversity and Vector Capacities.</title>
        <authorList>
            <consortium name="Tick Genome and Microbiome Consortium (TIGMIC)"/>
            <person name="Jia N."/>
            <person name="Wang J."/>
            <person name="Shi W."/>
            <person name="Du L."/>
            <person name="Sun Y."/>
            <person name="Zhan W."/>
            <person name="Jiang J.F."/>
            <person name="Wang Q."/>
            <person name="Zhang B."/>
            <person name="Ji P."/>
            <person name="Bell-Sakyi L."/>
            <person name="Cui X.M."/>
            <person name="Yuan T.T."/>
            <person name="Jiang B.G."/>
            <person name="Yang W.F."/>
            <person name="Lam T.T."/>
            <person name="Chang Q.C."/>
            <person name="Ding S.J."/>
            <person name="Wang X.J."/>
            <person name="Zhu J.G."/>
            <person name="Ruan X.D."/>
            <person name="Zhao L."/>
            <person name="Wei J.T."/>
            <person name="Ye R.Z."/>
            <person name="Que T.C."/>
            <person name="Du C.H."/>
            <person name="Zhou Y.H."/>
            <person name="Cheng J.X."/>
            <person name="Dai P.F."/>
            <person name="Guo W.B."/>
            <person name="Han X.H."/>
            <person name="Huang E.J."/>
            <person name="Li L.F."/>
            <person name="Wei W."/>
            <person name="Gao Y.C."/>
            <person name="Liu J.Z."/>
            <person name="Shao H.Z."/>
            <person name="Wang X."/>
            <person name="Wang C.C."/>
            <person name="Yang T.C."/>
            <person name="Huo Q.B."/>
            <person name="Li W."/>
            <person name="Chen H.Y."/>
            <person name="Chen S.E."/>
            <person name="Zhou L.G."/>
            <person name="Ni X.B."/>
            <person name="Tian J.H."/>
            <person name="Sheng Y."/>
            <person name="Liu T."/>
            <person name="Pan Y.S."/>
            <person name="Xia L.Y."/>
            <person name="Li J."/>
            <person name="Zhao F."/>
            <person name="Cao W.C."/>
        </authorList>
    </citation>
    <scope>NUCLEOTIDE SEQUENCE [LARGE SCALE GENOMIC DNA]</scope>
    <source>
        <strain evidence="1">Iper-2018</strain>
    </source>
</reference>
<dbReference type="EMBL" id="JABSTQ010009034">
    <property type="protein sequence ID" value="KAG0433738.1"/>
    <property type="molecule type" value="Genomic_DNA"/>
</dbReference>
<proteinExistence type="predicted"/>
<gene>
    <name evidence="1" type="ORF">HPB47_019640</name>
</gene>
<dbReference type="Proteomes" id="UP000805193">
    <property type="component" value="Unassembled WGS sequence"/>
</dbReference>
<keyword evidence="2" id="KW-1185">Reference proteome</keyword>
<organism evidence="1 2">
    <name type="scientific">Ixodes persulcatus</name>
    <name type="common">Taiga tick</name>
    <dbReference type="NCBI Taxonomy" id="34615"/>
    <lineage>
        <taxon>Eukaryota</taxon>
        <taxon>Metazoa</taxon>
        <taxon>Ecdysozoa</taxon>
        <taxon>Arthropoda</taxon>
        <taxon>Chelicerata</taxon>
        <taxon>Arachnida</taxon>
        <taxon>Acari</taxon>
        <taxon>Parasitiformes</taxon>
        <taxon>Ixodida</taxon>
        <taxon>Ixodoidea</taxon>
        <taxon>Ixodidae</taxon>
        <taxon>Ixodinae</taxon>
        <taxon>Ixodes</taxon>
    </lineage>
</organism>
<protein>
    <submittedName>
        <fullName evidence="1">Uncharacterized protein</fullName>
    </submittedName>
</protein>